<dbReference type="EMBL" id="CP036273">
    <property type="protein sequence ID" value="QDU22491.1"/>
    <property type="molecule type" value="Genomic_DNA"/>
</dbReference>
<feature type="domain" description="Methyltransferase type 12" evidence="1">
    <location>
        <begin position="44"/>
        <end position="146"/>
    </location>
</feature>
<dbReference type="Gene3D" id="3.40.50.150">
    <property type="entry name" value="Vaccinia Virus protein VP39"/>
    <property type="match status" value="1"/>
</dbReference>
<dbReference type="SUPFAM" id="SSF53335">
    <property type="entry name" value="S-adenosyl-L-methionine-dependent methyltransferases"/>
    <property type="match status" value="1"/>
</dbReference>
<dbReference type="InterPro" id="IPR029063">
    <property type="entry name" value="SAM-dependent_MTases_sf"/>
</dbReference>
<protein>
    <recommendedName>
        <fullName evidence="1">Methyltransferase type 12 domain-containing protein</fullName>
    </recommendedName>
</protein>
<dbReference type="InterPro" id="IPR050508">
    <property type="entry name" value="Methyltransf_Superfamily"/>
</dbReference>
<evidence type="ECO:0000313" key="2">
    <source>
        <dbReference type="EMBL" id="QDU22491.1"/>
    </source>
</evidence>
<evidence type="ECO:0000259" key="1">
    <source>
        <dbReference type="Pfam" id="PF08242"/>
    </source>
</evidence>
<sequence length="229" mass="25106">MSAELFRGWELYDRITRANHMKHAETEAAVRAALARRAGPLRVLDLGCGDGRVAADVLAASRVSDYVGVDLSEGALDLHARRPAPGSCLTATRRLICGDIAGTLATLPAGGFDLVLAGFSLHHFPTDRKAGVLGDTARVLAPGGWFVWTDTYRREGESREAFLARLFVEVRTAWVAATPDEREQFVSHIGEFDHPEPLSWMTGRLAARGVALAEVLYRDEFYVSLHFTK</sequence>
<dbReference type="RefSeq" id="WP_202920320.1">
    <property type="nucleotide sequence ID" value="NZ_CP036273.1"/>
</dbReference>
<dbReference type="Proteomes" id="UP000319576">
    <property type="component" value="Chromosome"/>
</dbReference>
<dbReference type="PANTHER" id="PTHR42912:SF93">
    <property type="entry name" value="N6-ADENOSINE-METHYLTRANSFERASE TMT1A"/>
    <property type="match status" value="1"/>
</dbReference>
<reference evidence="2 3" key="1">
    <citation type="submission" date="2019-02" db="EMBL/GenBank/DDBJ databases">
        <title>Deep-cultivation of Planctomycetes and their phenomic and genomic characterization uncovers novel biology.</title>
        <authorList>
            <person name="Wiegand S."/>
            <person name="Jogler M."/>
            <person name="Boedeker C."/>
            <person name="Pinto D."/>
            <person name="Vollmers J."/>
            <person name="Rivas-Marin E."/>
            <person name="Kohn T."/>
            <person name="Peeters S.H."/>
            <person name="Heuer A."/>
            <person name="Rast P."/>
            <person name="Oberbeckmann S."/>
            <person name="Bunk B."/>
            <person name="Jeske O."/>
            <person name="Meyerdierks A."/>
            <person name="Storesund J.E."/>
            <person name="Kallscheuer N."/>
            <person name="Luecker S."/>
            <person name="Lage O.M."/>
            <person name="Pohl T."/>
            <person name="Merkel B.J."/>
            <person name="Hornburger P."/>
            <person name="Mueller R.-W."/>
            <person name="Bruemmer F."/>
            <person name="Labrenz M."/>
            <person name="Spormann A.M."/>
            <person name="Op den Camp H."/>
            <person name="Overmann J."/>
            <person name="Amann R."/>
            <person name="Jetten M.S.M."/>
            <person name="Mascher T."/>
            <person name="Medema M.H."/>
            <person name="Devos D.P."/>
            <person name="Kaster A.-K."/>
            <person name="Ovreas L."/>
            <person name="Rohde M."/>
            <person name="Galperin M.Y."/>
            <person name="Jogler C."/>
        </authorList>
    </citation>
    <scope>NUCLEOTIDE SEQUENCE [LARGE SCALE GENOMIC DNA]</scope>
    <source>
        <strain evidence="2 3">ETA_A1</strain>
    </source>
</reference>
<dbReference type="CDD" id="cd02440">
    <property type="entry name" value="AdoMet_MTases"/>
    <property type="match status" value="1"/>
</dbReference>
<dbReference type="PANTHER" id="PTHR42912">
    <property type="entry name" value="METHYLTRANSFERASE"/>
    <property type="match status" value="1"/>
</dbReference>
<proteinExistence type="predicted"/>
<accession>A0A517XYC3</accession>
<name>A0A517XYC3_9BACT</name>
<dbReference type="AlphaFoldDB" id="A0A517XYC3"/>
<dbReference type="Pfam" id="PF08242">
    <property type="entry name" value="Methyltransf_12"/>
    <property type="match status" value="1"/>
</dbReference>
<keyword evidence="3" id="KW-1185">Reference proteome</keyword>
<organism evidence="2 3">
    <name type="scientific">Urbifossiella limnaea</name>
    <dbReference type="NCBI Taxonomy" id="2528023"/>
    <lineage>
        <taxon>Bacteria</taxon>
        <taxon>Pseudomonadati</taxon>
        <taxon>Planctomycetota</taxon>
        <taxon>Planctomycetia</taxon>
        <taxon>Gemmatales</taxon>
        <taxon>Gemmataceae</taxon>
        <taxon>Urbifossiella</taxon>
    </lineage>
</organism>
<evidence type="ECO:0000313" key="3">
    <source>
        <dbReference type="Proteomes" id="UP000319576"/>
    </source>
</evidence>
<gene>
    <name evidence="2" type="ORF">ETAA1_44720</name>
</gene>
<dbReference type="GO" id="GO:0008168">
    <property type="term" value="F:methyltransferase activity"/>
    <property type="evidence" value="ECO:0007669"/>
    <property type="project" value="TreeGrafter"/>
</dbReference>
<dbReference type="KEGG" id="uli:ETAA1_44720"/>
<dbReference type="InterPro" id="IPR013217">
    <property type="entry name" value="Methyltransf_12"/>
</dbReference>